<name>A0A2A5WDK0_9GAMM</name>
<dbReference type="AlphaFoldDB" id="A0A2A5WDK0"/>
<protein>
    <submittedName>
        <fullName evidence="2">Uncharacterized protein</fullName>
    </submittedName>
</protein>
<feature type="compositionally biased region" description="Polar residues" evidence="1">
    <location>
        <begin position="154"/>
        <end position="167"/>
    </location>
</feature>
<dbReference type="EMBL" id="NTJZ01000004">
    <property type="protein sequence ID" value="PDH34216.1"/>
    <property type="molecule type" value="Genomic_DNA"/>
</dbReference>
<reference evidence="2 3" key="1">
    <citation type="submission" date="2017-08" db="EMBL/GenBank/DDBJ databases">
        <title>Fine stratification of microbial communities through a metagenomic profile of the photic zone.</title>
        <authorList>
            <person name="Haro-Moreno J.M."/>
            <person name="Lopez-Perez M."/>
            <person name="De La Torre J."/>
            <person name="Picazo A."/>
            <person name="Camacho A."/>
            <person name="Rodriguez-Valera F."/>
        </authorList>
    </citation>
    <scope>NUCLEOTIDE SEQUENCE [LARGE SCALE GENOMIC DNA]</scope>
    <source>
        <strain evidence="2">MED-G28</strain>
    </source>
</reference>
<comment type="caution">
    <text evidence="2">The sequence shown here is derived from an EMBL/GenBank/DDBJ whole genome shotgun (WGS) entry which is preliminary data.</text>
</comment>
<evidence type="ECO:0000313" key="2">
    <source>
        <dbReference type="EMBL" id="PDH34216.1"/>
    </source>
</evidence>
<dbReference type="Proteomes" id="UP000219329">
    <property type="component" value="Unassembled WGS sequence"/>
</dbReference>
<organism evidence="2 3">
    <name type="scientific">OM182 bacterium MED-G28</name>
    <dbReference type="NCBI Taxonomy" id="1986256"/>
    <lineage>
        <taxon>Bacteria</taxon>
        <taxon>Pseudomonadati</taxon>
        <taxon>Pseudomonadota</taxon>
        <taxon>Gammaproteobacteria</taxon>
        <taxon>OMG group</taxon>
        <taxon>OM182 clade</taxon>
    </lineage>
</organism>
<feature type="region of interest" description="Disordered" evidence="1">
    <location>
        <begin position="154"/>
        <end position="173"/>
    </location>
</feature>
<sequence length="316" mass="35384">MIVKFAEISSKARSLALLLAIVFGSSILLSITSLSAQTYQFSQHVEPAFEGWRPNPDGTFNMMFGYMNENWEEEPFADIGETNFFSPGEADRGQPTHFLPRRNRFTFEVTVPSDWGDRELVWTLNINGVERKAYGTLRQDYLVDNMVIASETGSLGAGTSSPESRSNIPPVVTVPGDNVRVARVGQPVDLTTHIWDDGLPEPRRDSTNTAEELERRMMRRPTQVTVGKVNGLFLSWNVYRGEGKVTFDPPLPKPWEDTRSSANSPWGDLWLPPEIPEDGIINVTATFSEPGSYVLWGRADDGGLYHDAYITVHVEE</sequence>
<proteinExistence type="predicted"/>
<evidence type="ECO:0000313" key="3">
    <source>
        <dbReference type="Proteomes" id="UP000219329"/>
    </source>
</evidence>
<evidence type="ECO:0000256" key="1">
    <source>
        <dbReference type="SAM" id="MobiDB-lite"/>
    </source>
</evidence>
<accession>A0A2A5WDK0</accession>
<gene>
    <name evidence="2" type="ORF">CNF02_05310</name>
</gene>